<evidence type="ECO:0000256" key="6">
    <source>
        <dbReference type="ARBA" id="ARBA00004496"/>
    </source>
</evidence>
<comment type="caution">
    <text evidence="22">The sequence shown here is derived from an EMBL/GenBank/DDBJ whole genome shotgun (WGS) entry which is preliminary data.</text>
</comment>
<keyword evidence="18" id="KW-0460">Magnesium</keyword>
<dbReference type="EC" id="2.7.3.9" evidence="9"/>
<gene>
    <name evidence="22" type="ORF">NIES80_06720</name>
</gene>
<comment type="subcellular location">
    <subcellularLocation>
        <location evidence="6">Cytoplasm</location>
    </subcellularLocation>
</comment>
<evidence type="ECO:0000256" key="17">
    <source>
        <dbReference type="ARBA" id="ARBA00022777"/>
    </source>
</evidence>
<dbReference type="GO" id="GO:0005737">
    <property type="term" value="C:cytoplasm"/>
    <property type="evidence" value="ECO:0007669"/>
    <property type="project" value="UniProtKB-SubCell"/>
</dbReference>
<dbReference type="InterPro" id="IPR008279">
    <property type="entry name" value="PEP-util_enz_mobile_dom"/>
</dbReference>
<dbReference type="SUPFAM" id="SSF47831">
    <property type="entry name" value="Enzyme I of the PEP:sugar phosphotransferase system HPr-binding (sub)domain"/>
    <property type="match status" value="1"/>
</dbReference>
<dbReference type="SUPFAM" id="SSF53062">
    <property type="entry name" value="PTS system fructose IIA component-like"/>
    <property type="match status" value="1"/>
</dbReference>
<dbReference type="InterPro" id="IPR004701">
    <property type="entry name" value="PTS_EIIA_man-typ"/>
</dbReference>
<dbReference type="InterPro" id="IPR000032">
    <property type="entry name" value="HPr-like"/>
</dbReference>
<keyword evidence="17" id="KW-0418">Kinase</keyword>
<keyword evidence="15" id="KW-0598">Phosphotransferase system</keyword>
<dbReference type="Pfam" id="PF00391">
    <property type="entry name" value="PEP-utilizers"/>
    <property type="match status" value="1"/>
</dbReference>
<name>A0A480AD20_9CYAN</name>
<evidence type="ECO:0000256" key="9">
    <source>
        <dbReference type="ARBA" id="ARBA00012232"/>
    </source>
</evidence>
<keyword evidence="16" id="KW-0479">Metal-binding</keyword>
<evidence type="ECO:0000313" key="22">
    <source>
        <dbReference type="EMBL" id="GCL40981.1"/>
    </source>
</evidence>
<dbReference type="InterPro" id="IPR040442">
    <property type="entry name" value="Pyrv_kinase-like_dom_sf"/>
</dbReference>
<evidence type="ECO:0000313" key="23">
    <source>
        <dbReference type="Proteomes" id="UP000299367"/>
    </source>
</evidence>
<keyword evidence="14 22" id="KW-0808">Transferase</keyword>
<feature type="domain" description="HPr" evidence="21">
    <location>
        <begin position="160"/>
        <end position="250"/>
    </location>
</feature>
<comment type="catalytic activity">
    <reaction evidence="1">
        <text>L-histidyl-[protein] + phosphoenolpyruvate = N(pros)-phospho-L-histidyl-[protein] + pyruvate</text>
        <dbReference type="Rhea" id="RHEA:23880"/>
        <dbReference type="Rhea" id="RHEA-COMP:9745"/>
        <dbReference type="Rhea" id="RHEA-COMP:9746"/>
        <dbReference type="ChEBI" id="CHEBI:15361"/>
        <dbReference type="ChEBI" id="CHEBI:29979"/>
        <dbReference type="ChEBI" id="CHEBI:58702"/>
        <dbReference type="ChEBI" id="CHEBI:64837"/>
        <dbReference type="EC" id="2.7.3.9"/>
    </reaction>
</comment>
<evidence type="ECO:0000256" key="4">
    <source>
        <dbReference type="ARBA" id="ARBA00002788"/>
    </source>
</evidence>
<dbReference type="InterPro" id="IPR023151">
    <property type="entry name" value="PEP_util_CS"/>
</dbReference>
<keyword evidence="11" id="KW-0813">Transport</keyword>
<evidence type="ECO:0000256" key="15">
    <source>
        <dbReference type="ARBA" id="ARBA00022683"/>
    </source>
</evidence>
<evidence type="ECO:0000259" key="21">
    <source>
        <dbReference type="PROSITE" id="PS51350"/>
    </source>
</evidence>
<evidence type="ECO:0000256" key="2">
    <source>
        <dbReference type="ARBA" id="ARBA00001113"/>
    </source>
</evidence>
<feature type="domain" description="PTS EIIA type-4" evidence="20">
    <location>
        <begin position="3"/>
        <end position="136"/>
    </location>
</feature>
<dbReference type="EMBL" id="BJCF01000004">
    <property type="protein sequence ID" value="GCL40981.1"/>
    <property type="molecule type" value="Genomic_DNA"/>
</dbReference>
<dbReference type="PROSITE" id="PS51350">
    <property type="entry name" value="PTS_HPR_DOM"/>
    <property type="match status" value="1"/>
</dbReference>
<dbReference type="GO" id="GO:0047324">
    <property type="term" value="F:phosphoenolpyruvate-glycerone phosphotransferase activity"/>
    <property type="evidence" value="ECO:0007669"/>
    <property type="project" value="UniProtKB-EC"/>
</dbReference>
<evidence type="ECO:0000256" key="3">
    <source>
        <dbReference type="ARBA" id="ARBA00001946"/>
    </source>
</evidence>
<evidence type="ECO:0000256" key="14">
    <source>
        <dbReference type="ARBA" id="ARBA00022679"/>
    </source>
</evidence>
<evidence type="ECO:0000256" key="16">
    <source>
        <dbReference type="ARBA" id="ARBA00022723"/>
    </source>
</evidence>
<evidence type="ECO:0000256" key="13">
    <source>
        <dbReference type="ARBA" id="ARBA00022597"/>
    </source>
</evidence>
<dbReference type="InterPro" id="IPR036618">
    <property type="entry name" value="PtsI_HPr-bd_sf"/>
</dbReference>
<dbReference type="NCBIfam" id="TIGR01417">
    <property type="entry name" value="PTS_I_fam"/>
    <property type="match status" value="1"/>
</dbReference>
<dbReference type="GO" id="GO:0046872">
    <property type="term" value="F:metal ion binding"/>
    <property type="evidence" value="ECO:0007669"/>
    <property type="project" value="UniProtKB-KW"/>
</dbReference>
<dbReference type="Gene3D" id="1.10.274.10">
    <property type="entry name" value="PtsI, HPr-binding domain"/>
    <property type="match status" value="1"/>
</dbReference>
<evidence type="ECO:0000256" key="12">
    <source>
        <dbReference type="ARBA" id="ARBA00022490"/>
    </source>
</evidence>
<dbReference type="SUPFAM" id="SSF51621">
    <property type="entry name" value="Phosphoenolpyruvate/pyruvate domain"/>
    <property type="match status" value="1"/>
</dbReference>
<comment type="catalytic activity">
    <reaction evidence="2">
        <text>dihydroxyacetone + phosphoenolpyruvate = dihydroxyacetone phosphate + pyruvate</text>
        <dbReference type="Rhea" id="RHEA:18381"/>
        <dbReference type="ChEBI" id="CHEBI:15361"/>
        <dbReference type="ChEBI" id="CHEBI:16016"/>
        <dbReference type="ChEBI" id="CHEBI:57642"/>
        <dbReference type="ChEBI" id="CHEBI:58702"/>
        <dbReference type="EC" id="2.7.1.121"/>
    </reaction>
</comment>
<comment type="function">
    <text evidence="4">Component of the dihydroxyacetone kinase complex, which is responsible for the phosphoenolpyruvate (PEP)-dependent phosphorylation of dihydroxyacetone. DhaM serves as the phosphoryl donor. Is phosphorylated by phosphoenolpyruvate in an EI- and HPr-dependent reaction, and a phosphorelay system on histidine residues finally leads to phosphoryl transfer to DhaL and dihydroxyacetone.</text>
</comment>
<dbReference type="InterPro" id="IPR050499">
    <property type="entry name" value="PEP-utilizing_PTS_enzyme"/>
</dbReference>
<evidence type="ECO:0000256" key="10">
    <source>
        <dbReference type="ARBA" id="ARBA00020422"/>
    </source>
</evidence>
<dbReference type="PANTHER" id="PTHR46244">
    <property type="entry name" value="PHOSPHOENOLPYRUVATE-PROTEIN PHOSPHOTRANSFERASE"/>
    <property type="match status" value="1"/>
</dbReference>
<keyword evidence="22" id="KW-0670">Pyruvate</keyword>
<dbReference type="Proteomes" id="UP000299367">
    <property type="component" value="Unassembled WGS sequence"/>
</dbReference>
<dbReference type="Gene3D" id="3.30.1340.10">
    <property type="entry name" value="HPr-like"/>
    <property type="match status" value="1"/>
</dbReference>
<dbReference type="SUPFAM" id="SSF52009">
    <property type="entry name" value="Phosphohistidine domain"/>
    <property type="match status" value="1"/>
</dbReference>
<dbReference type="InterPro" id="IPR008731">
    <property type="entry name" value="PTS_EIN"/>
</dbReference>
<evidence type="ECO:0000256" key="5">
    <source>
        <dbReference type="ARBA" id="ARBA00003681"/>
    </source>
</evidence>
<dbReference type="NCBIfam" id="TIGR02364">
    <property type="entry name" value="dha_pts"/>
    <property type="match status" value="1"/>
</dbReference>
<comment type="subunit">
    <text evidence="19">Homodimer. The dihydroxyacetone kinase complex is composed of a homodimer of DhaM, a homodimer of DhaK and the subunit DhaL.</text>
</comment>
<evidence type="ECO:0000256" key="8">
    <source>
        <dbReference type="ARBA" id="ARBA00012095"/>
    </source>
</evidence>
<dbReference type="GO" id="GO:0016020">
    <property type="term" value="C:membrane"/>
    <property type="evidence" value="ECO:0007669"/>
    <property type="project" value="InterPro"/>
</dbReference>
<dbReference type="Gene3D" id="3.20.20.60">
    <property type="entry name" value="Phosphoenolpyruvate-binding domains"/>
    <property type="match status" value="1"/>
</dbReference>
<dbReference type="Gene3D" id="3.50.30.10">
    <property type="entry name" value="Phosphohistidine domain"/>
    <property type="match status" value="1"/>
</dbReference>
<evidence type="ECO:0000256" key="18">
    <source>
        <dbReference type="ARBA" id="ARBA00022842"/>
    </source>
</evidence>
<evidence type="ECO:0000259" key="20">
    <source>
        <dbReference type="PROSITE" id="PS51096"/>
    </source>
</evidence>
<dbReference type="InterPro" id="IPR015813">
    <property type="entry name" value="Pyrv/PenolPyrv_kinase-like_dom"/>
</dbReference>
<dbReference type="InterPro" id="IPR035895">
    <property type="entry name" value="HPr-like_sf"/>
</dbReference>
<proteinExistence type="inferred from homology"/>
<dbReference type="OrthoDB" id="9765468at2"/>
<dbReference type="GO" id="GO:0009401">
    <property type="term" value="P:phosphoenolpyruvate-dependent sugar phosphotransferase system"/>
    <property type="evidence" value="ECO:0007669"/>
    <property type="project" value="UniProtKB-KW"/>
</dbReference>
<evidence type="ECO:0000256" key="11">
    <source>
        <dbReference type="ARBA" id="ARBA00022448"/>
    </source>
</evidence>
<evidence type="ECO:0000256" key="1">
    <source>
        <dbReference type="ARBA" id="ARBA00000683"/>
    </source>
</evidence>
<dbReference type="Pfam" id="PF02896">
    <property type="entry name" value="PEP-utilizers_C"/>
    <property type="match status" value="1"/>
</dbReference>
<dbReference type="Pfam" id="PF05524">
    <property type="entry name" value="PEP-utilisers_N"/>
    <property type="match status" value="1"/>
</dbReference>
<accession>A0A480AD20</accession>
<dbReference type="GO" id="GO:0008965">
    <property type="term" value="F:phosphoenolpyruvate-protein phosphotransferase activity"/>
    <property type="evidence" value="ECO:0007669"/>
    <property type="project" value="UniProtKB-EC"/>
</dbReference>
<dbReference type="PROSITE" id="PS00369">
    <property type="entry name" value="PTS_HPR_HIS"/>
    <property type="match status" value="1"/>
</dbReference>
<dbReference type="PRINTS" id="PR01736">
    <property type="entry name" value="PHPHTRNFRASE"/>
</dbReference>
<comment type="function">
    <text evidence="5">General (non sugar-specific) component of the phosphoenolpyruvate-dependent sugar phosphotransferase system (sugar PTS). This major carbohydrate active-transport system catalyzes the phosphorylation of incoming sugar substrates concomitantly with their translocation across the cell membrane. The phosphoryl group from phosphoenolpyruvate (PEP) is transferred to the phosphoryl carrier protein HPr by enzyme I. Phospho-HPr then transfers it to the PTS EIIA domain.</text>
</comment>
<dbReference type="Pfam" id="PF03610">
    <property type="entry name" value="EIIA-man"/>
    <property type="match status" value="1"/>
</dbReference>
<evidence type="ECO:0000256" key="7">
    <source>
        <dbReference type="ARBA" id="ARBA00007837"/>
    </source>
</evidence>
<sequence>MSIISLVIVSHSQQLALGVRELAVQMVDERVPIAIAAGIEDSENPLGTDVMQVCQAINSVFSDHGVLVLMDLGSAVMSAEMALEFLSPEQRAKVYLCSAPLVEGTLAAAVSAAAGNNIQEVIAEAQGALSAKATMLGVQDHLKPHTCPLVQTGSVSDENSQEMRLTIKNRLGLHARPAAQFVATASRYKSQIQVQNLTRGTAAVRSDSINQVATLGARQGHELLITATGTDAQAALTALKALIVNNFGEDDSVVKMRIVTPKEVTAVTEGELLGIAASPGIAIAPVVHYGSVPIHITQYNVENVEIEWHRLQASIQVAKQEVQALLSHAYLLGDAEAAIFDAHLLFLEDPVLLESVRKQIFEKHINAEAAWQAVVDEVANSYDQLEDTYLQERVADLVDIGKRVLRILLGNAPANLEITTPSIVLATDLTPSDTARLDPTQVIGICTTLGSATSHSAIIARTLGIPTVLGVDAKILKVENGTLMALDGESGKAWINPAAGILGILEAKRQAWQTAQEEARKQARKPAITLDGRRITVLANISSIADTKVAIVNGAEGVGLLRTEFLYFNGDSLPGEEEQLTVYQSISKILENRPLIIRTLDVGGDKPLAYMNTGMTEANPFLGVRGIRFCLENPQLFKTHLRAILRASAGNNLKIMLPMITSLAEVRAAKVILAQVQGELRQEEIPFDENMQLGIMIETPAAVAIADQLAKEVQFFSIGTNDLSQYVMACDRNNPRVANLADALQPAVLRMIQQTVQAAHAANIWVGLCGEVAAETLITPILLGLGLDELSVNPQSVATLKQEITKLTMTQAQAMALVALKQDSATSVRVSLS</sequence>
<dbReference type="CDD" id="cd00367">
    <property type="entry name" value="PTS-HPr_like"/>
    <property type="match status" value="1"/>
</dbReference>
<dbReference type="PROSITE" id="PS51096">
    <property type="entry name" value="PTS_EIIA_TYPE_4"/>
    <property type="match status" value="1"/>
</dbReference>
<protein>
    <recommendedName>
        <fullName evidence="10">Phosphocarrier protein HPr</fullName>
        <ecNumber evidence="8">2.7.1.121</ecNumber>
        <ecNumber evidence="9">2.7.3.9</ecNumber>
    </recommendedName>
</protein>
<dbReference type="Gene3D" id="3.40.50.510">
    <property type="entry name" value="Phosphotransferase system, mannose-type IIA component"/>
    <property type="match status" value="1"/>
</dbReference>
<dbReference type="EC" id="2.7.1.121" evidence="8"/>
<dbReference type="RefSeq" id="WP_137906754.1">
    <property type="nucleotide sequence ID" value="NZ_BJCF01000004.1"/>
</dbReference>
<dbReference type="InterPro" id="IPR006318">
    <property type="entry name" value="PTS_EI-like"/>
</dbReference>
<dbReference type="InterPro" id="IPR036637">
    <property type="entry name" value="Phosphohistidine_dom_sf"/>
</dbReference>
<dbReference type="PROSITE" id="PS00742">
    <property type="entry name" value="PEP_ENZYMES_2"/>
    <property type="match status" value="1"/>
</dbReference>
<dbReference type="PRINTS" id="PR00107">
    <property type="entry name" value="PHOSPHOCPHPR"/>
</dbReference>
<comment type="similarity">
    <text evidence="7">Belongs to the PEP-utilizing enzyme family.</text>
</comment>
<dbReference type="NCBIfam" id="TIGR01003">
    <property type="entry name" value="PTS_HPr_family"/>
    <property type="match status" value="1"/>
</dbReference>
<dbReference type="InterPro" id="IPR036662">
    <property type="entry name" value="PTS_EIIA_man-typ_sf"/>
</dbReference>
<keyword evidence="12" id="KW-0963">Cytoplasm</keyword>
<dbReference type="SUPFAM" id="SSF55594">
    <property type="entry name" value="HPr-like"/>
    <property type="match status" value="1"/>
</dbReference>
<dbReference type="InterPro" id="IPR000121">
    <property type="entry name" value="PEP_util_C"/>
</dbReference>
<organism evidence="22 23">
    <name type="scientific">Dolichospermum planctonicum</name>
    <dbReference type="NCBI Taxonomy" id="136072"/>
    <lineage>
        <taxon>Bacteria</taxon>
        <taxon>Bacillati</taxon>
        <taxon>Cyanobacteriota</taxon>
        <taxon>Cyanophyceae</taxon>
        <taxon>Nostocales</taxon>
        <taxon>Aphanizomenonaceae</taxon>
        <taxon>Dolichospermum</taxon>
    </lineage>
</organism>
<evidence type="ECO:0000256" key="19">
    <source>
        <dbReference type="ARBA" id="ARBA00046577"/>
    </source>
</evidence>
<keyword evidence="13" id="KW-0762">Sugar transport</keyword>
<dbReference type="InterPro" id="IPR001020">
    <property type="entry name" value="PTS_HPr_His_P_site"/>
</dbReference>
<dbReference type="PANTHER" id="PTHR46244:SF6">
    <property type="entry name" value="PHOSPHOENOLPYRUVATE-PROTEIN PHOSPHOTRANSFERASE"/>
    <property type="match status" value="1"/>
</dbReference>
<dbReference type="InterPro" id="IPR012844">
    <property type="entry name" value="DhaM_N"/>
</dbReference>
<dbReference type="Pfam" id="PF00381">
    <property type="entry name" value="PTS-HPr"/>
    <property type="match status" value="1"/>
</dbReference>
<comment type="cofactor">
    <cofactor evidence="3">
        <name>Mg(2+)</name>
        <dbReference type="ChEBI" id="CHEBI:18420"/>
    </cofactor>
</comment>
<reference evidence="23" key="1">
    <citation type="submission" date="2019-02" db="EMBL/GenBank/DDBJ databases">
        <title>Draft genome sequence of Dolichospermum planctonicum NIES-80.</title>
        <authorList>
            <person name="Yamaguchi H."/>
            <person name="Suzuki S."/>
            <person name="Kawachi M."/>
        </authorList>
    </citation>
    <scope>NUCLEOTIDE SEQUENCE [LARGE SCALE GENOMIC DNA]</scope>
    <source>
        <strain evidence="23">NIES-80</strain>
    </source>
</reference>
<dbReference type="AlphaFoldDB" id="A0A480AD20"/>